<dbReference type="Proteomes" id="UP000244722">
    <property type="component" value="Unassembled WGS sequence"/>
</dbReference>
<dbReference type="OrthoDB" id="5380416at2759"/>
<proteinExistence type="predicted"/>
<feature type="compositionally biased region" description="Low complexity" evidence="1">
    <location>
        <begin position="58"/>
        <end position="76"/>
    </location>
</feature>
<evidence type="ECO:0000313" key="2">
    <source>
        <dbReference type="EMBL" id="PUU78202.1"/>
    </source>
</evidence>
<feature type="compositionally biased region" description="Polar residues" evidence="1">
    <location>
        <begin position="153"/>
        <end position="162"/>
    </location>
</feature>
<evidence type="ECO:0000313" key="3">
    <source>
        <dbReference type="Proteomes" id="UP000244722"/>
    </source>
</evidence>
<feature type="region of interest" description="Disordered" evidence="1">
    <location>
        <begin position="1"/>
        <end position="200"/>
    </location>
</feature>
<feature type="compositionally biased region" description="Pro residues" evidence="1">
    <location>
        <begin position="141"/>
        <end position="152"/>
    </location>
</feature>
<gene>
    <name evidence="2" type="ORF">B9Z19DRAFT_1084521</name>
</gene>
<reference evidence="2 3" key="1">
    <citation type="submission" date="2017-04" db="EMBL/GenBank/DDBJ databases">
        <title>Draft genome sequence of Tuber borchii Vittad., a whitish edible truffle.</title>
        <authorList>
            <consortium name="DOE Joint Genome Institute"/>
            <person name="Murat C."/>
            <person name="Kuo A."/>
            <person name="Barry K.W."/>
            <person name="Clum A."/>
            <person name="Dockter R.B."/>
            <person name="Fauchery L."/>
            <person name="Iotti M."/>
            <person name="Kohler A."/>
            <person name="Labutti K."/>
            <person name="Lindquist E.A."/>
            <person name="Lipzen A."/>
            <person name="Ohm R.A."/>
            <person name="Wang M."/>
            <person name="Grigoriev I.V."/>
            <person name="Zambonelli A."/>
            <person name="Martin F.M."/>
        </authorList>
    </citation>
    <scope>NUCLEOTIDE SEQUENCE [LARGE SCALE GENOMIC DNA]</scope>
    <source>
        <strain evidence="2 3">Tbo3840</strain>
    </source>
</reference>
<evidence type="ECO:0000256" key="1">
    <source>
        <dbReference type="SAM" id="MobiDB-lite"/>
    </source>
</evidence>
<name>A0A2T6ZRT7_TUBBO</name>
<dbReference type="EMBL" id="NESQ01000127">
    <property type="protein sequence ID" value="PUU78202.1"/>
    <property type="molecule type" value="Genomic_DNA"/>
</dbReference>
<accession>A0A2T6ZRT7</accession>
<dbReference type="AlphaFoldDB" id="A0A2T6ZRT7"/>
<comment type="caution">
    <text evidence="2">The sequence shown here is derived from an EMBL/GenBank/DDBJ whole genome shotgun (WGS) entry which is preliminary data.</text>
</comment>
<sequence>MPPSTSIPHLQLPALTPLEPLTSGTNLPHVPAEELTPTLSSSSHDEKPPATPSNLEASSTAVPSTTTPPQSPGHPTSMRRFLSRVSLNSNSHAEDDDKASVLSGPLSPTGSVMSRDSKRKTSGGSTKSRTSWWKKSKTQPAPSPVQEVPPPLSNINAPSSLGQPVRKQAVQSIAPPPKLPDDLFGSGFSSLDSDMFKNFK</sequence>
<organism evidence="2 3">
    <name type="scientific">Tuber borchii</name>
    <name type="common">White truffle</name>
    <dbReference type="NCBI Taxonomy" id="42251"/>
    <lineage>
        <taxon>Eukaryota</taxon>
        <taxon>Fungi</taxon>
        <taxon>Dikarya</taxon>
        <taxon>Ascomycota</taxon>
        <taxon>Pezizomycotina</taxon>
        <taxon>Pezizomycetes</taxon>
        <taxon>Pezizales</taxon>
        <taxon>Tuberaceae</taxon>
        <taxon>Tuber</taxon>
    </lineage>
</organism>
<protein>
    <submittedName>
        <fullName evidence="2">Uncharacterized protein</fullName>
    </submittedName>
</protein>
<feature type="compositionally biased region" description="Low complexity" evidence="1">
    <location>
        <begin position="122"/>
        <end position="131"/>
    </location>
</feature>
<keyword evidence="3" id="KW-1185">Reference proteome</keyword>